<dbReference type="SUPFAM" id="SSF46894">
    <property type="entry name" value="C-terminal effector domain of the bipartite response regulators"/>
    <property type="match status" value="1"/>
</dbReference>
<evidence type="ECO:0000259" key="2">
    <source>
        <dbReference type="PROSITE" id="PS50043"/>
    </source>
</evidence>
<organism evidence="3 4">
    <name type="scientific">Zhongshania aliphaticivorans</name>
    <dbReference type="NCBI Taxonomy" id="1470434"/>
    <lineage>
        <taxon>Bacteria</taxon>
        <taxon>Pseudomonadati</taxon>
        <taxon>Pseudomonadota</taxon>
        <taxon>Gammaproteobacteria</taxon>
        <taxon>Cellvibrionales</taxon>
        <taxon>Spongiibacteraceae</taxon>
        <taxon>Zhongshania</taxon>
    </lineage>
</organism>
<dbReference type="Gene3D" id="3.40.50.2300">
    <property type="match status" value="1"/>
</dbReference>
<evidence type="ECO:0000256" key="1">
    <source>
        <dbReference type="ARBA" id="ARBA00023125"/>
    </source>
</evidence>
<dbReference type="EMBL" id="CP014544">
    <property type="protein sequence ID" value="AMO67039.1"/>
    <property type="molecule type" value="Genomic_DNA"/>
</dbReference>
<dbReference type="Pfam" id="PF00196">
    <property type="entry name" value="GerE"/>
    <property type="match status" value="1"/>
</dbReference>
<dbReference type="PRINTS" id="PR00038">
    <property type="entry name" value="HTHLUXR"/>
</dbReference>
<sequence length="206" mass="22345">MTIYVCSKSSTFFNHVDNALSEGGVCQLSTMTLLPASEPGDVCIVHLSSFSDKEIHTFVRSDSFAPAVVALADDVPSLVNLLTASEGGAKAYFNSYMAPQHYAQVIRLLEAGGSWFPPALLREVFALAKAGDAQLRDSAVELEKLTVRERELAEFVAEGRSNKEIALACNISERTVKSHLTSIYEKLGVKDRKGLMALLSYRPASA</sequence>
<evidence type="ECO:0000313" key="3">
    <source>
        <dbReference type="EMBL" id="AMO67039.1"/>
    </source>
</evidence>
<dbReference type="PANTHER" id="PTHR43214">
    <property type="entry name" value="TWO-COMPONENT RESPONSE REGULATOR"/>
    <property type="match status" value="1"/>
</dbReference>
<dbReference type="AlphaFoldDB" id="A0A127M1F5"/>
<accession>A0A127M1F5</accession>
<dbReference type="InterPro" id="IPR000792">
    <property type="entry name" value="Tscrpt_reg_LuxR_C"/>
</dbReference>
<dbReference type="PROSITE" id="PS50043">
    <property type="entry name" value="HTH_LUXR_2"/>
    <property type="match status" value="1"/>
</dbReference>
<dbReference type="KEGG" id="zal:AZF00_01400"/>
<gene>
    <name evidence="3" type="ORF">AZF00_01400</name>
</gene>
<dbReference type="SMART" id="SM00421">
    <property type="entry name" value="HTH_LUXR"/>
    <property type="match status" value="1"/>
</dbReference>
<evidence type="ECO:0000313" key="4">
    <source>
        <dbReference type="Proteomes" id="UP000074119"/>
    </source>
</evidence>
<dbReference type="InterPro" id="IPR016032">
    <property type="entry name" value="Sig_transdc_resp-reg_C-effctor"/>
</dbReference>
<proteinExistence type="predicted"/>
<dbReference type="PROSITE" id="PS00622">
    <property type="entry name" value="HTH_LUXR_1"/>
    <property type="match status" value="1"/>
</dbReference>
<reference evidence="3 4" key="1">
    <citation type="submission" date="2015-12" db="EMBL/GenBank/DDBJ databases">
        <authorList>
            <person name="Shamseldin A."/>
            <person name="Moawad H."/>
            <person name="Abd El-Rahim W.M."/>
            <person name="Sadowsky M.J."/>
        </authorList>
    </citation>
    <scope>NUCLEOTIDE SEQUENCE [LARGE SCALE GENOMIC DNA]</scope>
    <source>
        <strain evidence="3 4">SM2</strain>
    </source>
</reference>
<protein>
    <recommendedName>
        <fullName evidence="2">HTH luxR-type domain-containing protein</fullName>
    </recommendedName>
</protein>
<dbReference type="Proteomes" id="UP000074119">
    <property type="component" value="Chromosome"/>
</dbReference>
<dbReference type="CDD" id="cd06170">
    <property type="entry name" value="LuxR_C_like"/>
    <property type="match status" value="1"/>
</dbReference>
<dbReference type="InterPro" id="IPR039420">
    <property type="entry name" value="WalR-like"/>
</dbReference>
<name>A0A127M1F5_9GAMM</name>
<keyword evidence="1" id="KW-0238">DNA-binding</keyword>
<feature type="domain" description="HTH luxR-type" evidence="2">
    <location>
        <begin position="138"/>
        <end position="203"/>
    </location>
</feature>
<dbReference type="RefSeq" id="WP_062382697.1">
    <property type="nucleotide sequence ID" value="NZ_CP014544.1"/>
</dbReference>
<dbReference type="GO" id="GO:0003677">
    <property type="term" value="F:DNA binding"/>
    <property type="evidence" value="ECO:0007669"/>
    <property type="project" value="UniProtKB-KW"/>
</dbReference>
<dbReference type="PANTHER" id="PTHR43214:SF38">
    <property type="entry name" value="NITRATE_NITRITE RESPONSE REGULATOR PROTEIN NARL"/>
    <property type="match status" value="1"/>
</dbReference>
<dbReference type="STRING" id="1470434.AZF00_01400"/>
<dbReference type="GO" id="GO:0006355">
    <property type="term" value="P:regulation of DNA-templated transcription"/>
    <property type="evidence" value="ECO:0007669"/>
    <property type="project" value="InterPro"/>
</dbReference>